<proteinExistence type="predicted"/>
<feature type="compositionally biased region" description="Basic and acidic residues" evidence="2">
    <location>
        <begin position="26"/>
        <end position="35"/>
    </location>
</feature>
<sequence length="585" mass="63928">MPGPRHQSDLHLSYEPTSSGTFSSSRGRESKDKSQDAGISQHELPLEGGTLGKEQARDYDDVINYIMWMEAGGKVKEQDKETEGKDGNQLQGIEGRDRITQAQCPALENKAQTLKQKSAQVDEAIQSLIATSMHAAEAAANHIQDLEKKNQGLEDQLRRMQERAQKAEVATAVAQQAASAMQNLITTSRHAVEAAAKRAQDLEKENQRLEDQLRQMRERARRAETAAAAAQQAASAAQEAASAAQKAASAARNAASAAASQQMAVNSASAVTAADVQTMSPTDHRASQVFHSKADSYAEDEIIRMVEMLNAEVLQCAVFVAEEVMATDINLKEESIVEKCRKRAVDRVGQRLVEAMKHNAESGAKDPFPLQLALQHTMLVWSCYIVQSFTPENQDLNRHLTNIWGRVSNNGMRSHDTAYALISIALTEDAAVAGKWRAIMAAQLKGPSTSYRAMFDDFRYMMVSAGWSTKATNSATLAANIQARLMTLESSILKLKEAVIEGITSTEMVPSMWVVGQPYHPAEMDSTYPDPTDPEFVNRPIVCSTDLGVQRLAVTRTKDGSLSRKFDTLLKPKVILPSALDDGAL</sequence>
<dbReference type="AlphaFoldDB" id="A0A9W8MIV1"/>
<keyword evidence="1" id="KW-0175">Coiled coil</keyword>
<reference evidence="3" key="1">
    <citation type="submission" date="2022-06" db="EMBL/GenBank/DDBJ databases">
        <title>Genome Sequence of Candolleomyces eurysporus.</title>
        <authorList>
            <person name="Buettner E."/>
        </authorList>
    </citation>
    <scope>NUCLEOTIDE SEQUENCE</scope>
    <source>
        <strain evidence="3">VTCC 930004</strain>
    </source>
</reference>
<evidence type="ECO:0000313" key="3">
    <source>
        <dbReference type="EMBL" id="KAJ2932301.1"/>
    </source>
</evidence>
<evidence type="ECO:0000256" key="2">
    <source>
        <dbReference type="SAM" id="MobiDB-lite"/>
    </source>
</evidence>
<protein>
    <submittedName>
        <fullName evidence="3">Uncharacterized protein</fullName>
    </submittedName>
</protein>
<evidence type="ECO:0000256" key="1">
    <source>
        <dbReference type="SAM" id="Coils"/>
    </source>
</evidence>
<dbReference type="Proteomes" id="UP001140091">
    <property type="component" value="Unassembled WGS sequence"/>
</dbReference>
<organism evidence="3 4">
    <name type="scientific">Candolleomyces eurysporus</name>
    <dbReference type="NCBI Taxonomy" id="2828524"/>
    <lineage>
        <taxon>Eukaryota</taxon>
        <taxon>Fungi</taxon>
        <taxon>Dikarya</taxon>
        <taxon>Basidiomycota</taxon>
        <taxon>Agaricomycotina</taxon>
        <taxon>Agaricomycetes</taxon>
        <taxon>Agaricomycetidae</taxon>
        <taxon>Agaricales</taxon>
        <taxon>Agaricineae</taxon>
        <taxon>Psathyrellaceae</taxon>
        <taxon>Candolleomyces</taxon>
    </lineage>
</organism>
<dbReference type="OrthoDB" id="3222645at2759"/>
<feature type="region of interest" description="Disordered" evidence="2">
    <location>
        <begin position="1"/>
        <end position="53"/>
    </location>
</feature>
<feature type="non-terminal residue" evidence="3">
    <location>
        <position position="1"/>
    </location>
</feature>
<gene>
    <name evidence="3" type="ORF">H1R20_g4794</name>
</gene>
<feature type="coiled-coil region" evidence="1">
    <location>
        <begin position="136"/>
        <end position="247"/>
    </location>
</feature>
<comment type="caution">
    <text evidence="3">The sequence shown here is derived from an EMBL/GenBank/DDBJ whole genome shotgun (WGS) entry which is preliminary data.</text>
</comment>
<feature type="compositionally biased region" description="Low complexity" evidence="2">
    <location>
        <begin position="13"/>
        <end position="25"/>
    </location>
</feature>
<keyword evidence="4" id="KW-1185">Reference proteome</keyword>
<accession>A0A9W8MIV1</accession>
<name>A0A9W8MIV1_9AGAR</name>
<dbReference type="EMBL" id="JANBPK010000775">
    <property type="protein sequence ID" value="KAJ2932301.1"/>
    <property type="molecule type" value="Genomic_DNA"/>
</dbReference>
<evidence type="ECO:0000313" key="4">
    <source>
        <dbReference type="Proteomes" id="UP001140091"/>
    </source>
</evidence>